<dbReference type="GO" id="GO:0046872">
    <property type="term" value="F:metal ion binding"/>
    <property type="evidence" value="ECO:0007669"/>
    <property type="project" value="UniProtKB-KW"/>
</dbReference>
<proteinExistence type="inferred from homology"/>
<dbReference type="OrthoDB" id="9781367at2"/>
<dbReference type="InterPro" id="IPR029044">
    <property type="entry name" value="Nucleotide-diphossugar_trans"/>
</dbReference>
<dbReference type="InterPro" id="IPR006549">
    <property type="entry name" value="HAD-SF_hydro_IIIA"/>
</dbReference>
<gene>
    <name evidence="10" type="ORF">PCE31106_04577</name>
</gene>
<dbReference type="InterPro" id="IPR027417">
    <property type="entry name" value="P-loop_NTPase"/>
</dbReference>
<feature type="domain" description="Phosphoribulokinase/uridine kinase" evidence="9">
    <location>
        <begin position="543"/>
        <end position="621"/>
    </location>
</feature>
<dbReference type="PANTHER" id="PTHR42891:SF1">
    <property type="entry name" value="D-GLYCERO-BETA-D-MANNO-HEPTOSE-1,7-BISPHOSPHATE 7-PHOSPHATASE"/>
    <property type="match status" value="1"/>
</dbReference>
<evidence type="ECO:0000256" key="5">
    <source>
        <dbReference type="ARBA" id="ARBA00022801"/>
    </source>
</evidence>
<keyword evidence="5" id="KW-0378">Hydrolase</keyword>
<dbReference type="EMBL" id="CABPSL010000028">
    <property type="protein sequence ID" value="VVE49370.1"/>
    <property type="molecule type" value="Genomic_DNA"/>
</dbReference>
<evidence type="ECO:0000313" key="10">
    <source>
        <dbReference type="EMBL" id="VVE49370.1"/>
    </source>
</evidence>
<dbReference type="InterPro" id="IPR005835">
    <property type="entry name" value="NTP_transferase_dom"/>
</dbReference>
<accession>A0A5E4YLX5</accession>
<comment type="subcellular location">
    <subcellularLocation>
        <location evidence="1">Cytoplasm</location>
    </subcellularLocation>
</comment>
<dbReference type="InterPro" id="IPR023214">
    <property type="entry name" value="HAD_sf"/>
</dbReference>
<dbReference type="PANTHER" id="PTHR42891">
    <property type="entry name" value="D-GLYCERO-BETA-D-MANNO-HEPTOSE-1,7-BISPHOSPHATE 7-PHOSPHATASE"/>
    <property type="match status" value="1"/>
</dbReference>
<dbReference type="CDD" id="cd07503">
    <property type="entry name" value="HAD_HisB-N"/>
    <property type="match status" value="1"/>
</dbReference>
<dbReference type="InterPro" id="IPR006543">
    <property type="entry name" value="Histidinol-phos"/>
</dbReference>
<reference evidence="10 11" key="1">
    <citation type="submission" date="2019-08" db="EMBL/GenBank/DDBJ databases">
        <authorList>
            <person name="Peeters C."/>
        </authorList>
    </citation>
    <scope>NUCLEOTIDE SEQUENCE [LARGE SCALE GENOMIC DNA]</scope>
    <source>
        <strain evidence="10 11">LMG 31106</strain>
    </source>
</reference>
<evidence type="ECO:0000256" key="2">
    <source>
        <dbReference type="ARBA" id="ARBA00005628"/>
    </source>
</evidence>
<evidence type="ECO:0000259" key="9">
    <source>
        <dbReference type="Pfam" id="PF00485"/>
    </source>
</evidence>
<comment type="similarity">
    <text evidence="2">Belongs to the GmhB family.</text>
</comment>
<dbReference type="InterPro" id="IPR036412">
    <property type="entry name" value="HAD-like_sf"/>
</dbReference>
<evidence type="ECO:0000256" key="3">
    <source>
        <dbReference type="ARBA" id="ARBA00022490"/>
    </source>
</evidence>
<dbReference type="Pfam" id="PF00483">
    <property type="entry name" value="NTP_transferase"/>
    <property type="match status" value="1"/>
</dbReference>
<dbReference type="CDD" id="cd04181">
    <property type="entry name" value="NTP_transferase"/>
    <property type="match status" value="1"/>
</dbReference>
<name>A0A5E4YLX5_9BURK</name>
<dbReference type="RefSeq" id="WP_150564777.1">
    <property type="nucleotide sequence ID" value="NZ_CABPSL010000028.1"/>
</dbReference>
<dbReference type="GO" id="GO:0005524">
    <property type="term" value="F:ATP binding"/>
    <property type="evidence" value="ECO:0007669"/>
    <property type="project" value="InterPro"/>
</dbReference>
<dbReference type="GO" id="GO:0005737">
    <property type="term" value="C:cytoplasm"/>
    <property type="evidence" value="ECO:0007669"/>
    <property type="project" value="UniProtKB-SubCell"/>
</dbReference>
<evidence type="ECO:0000313" key="11">
    <source>
        <dbReference type="Proteomes" id="UP000384354"/>
    </source>
</evidence>
<dbReference type="Pfam" id="PF13242">
    <property type="entry name" value="Hydrolase_like"/>
    <property type="match status" value="1"/>
</dbReference>
<dbReference type="InterPro" id="IPR006083">
    <property type="entry name" value="PRK/URK"/>
</dbReference>
<keyword evidence="4" id="KW-0479">Metal-binding</keyword>
<organism evidence="10 11">
    <name type="scientific">Pandoraea cepalis</name>
    <dbReference type="NCBI Taxonomy" id="2508294"/>
    <lineage>
        <taxon>Bacteria</taxon>
        <taxon>Pseudomonadati</taxon>
        <taxon>Pseudomonadota</taxon>
        <taxon>Betaproteobacteria</taxon>
        <taxon>Burkholderiales</taxon>
        <taxon>Burkholderiaceae</taxon>
        <taxon>Pandoraea</taxon>
    </lineage>
</organism>
<dbReference type="AlphaFoldDB" id="A0A5E4YLX5"/>
<protein>
    <recommendedName>
        <fullName evidence="7">D,D-heptose 1,7-bisphosphate phosphatase</fullName>
    </recommendedName>
</protein>
<sequence length="629" mass="69567">MACQVAILAGGMGTRLRERTGDLPKPMASVLGRPILEHQIQLCKRFGFDEIALLVHFRADAVQEYFGDGSRFGVSLTYVLEQEARGTAGALRDALDVMNDRFVVLYADTYADIDLARLWAFDREISSAGTLLLHPNDHPQDSDLVSLTRDSLVSAIHPYPHPDGATYRNLVNAALYVLEKAPLFKVIPATGKHDLAKHTFPEMLRRGLLLRGYVTPEYIKDMGTPERLDKVERDIVSGLPERLSTRHHRTAVFLDRDGTLNKEVNHLSDCAQLELLPGAAKAVHRLNRSGVLAVCVTNQPVIARGELSFEDLDSIHARLDELLGREKAFLDGIYACPHHPESGFEGEVKELKIVCTCRKPETGMLDTAIKDFAIDRKGSWIVGDTTSDILAGKRAGLQTALVRTGYGGTDRKYPATADFEADTLDDAIDWILTGRSRMVRALLPIVGSLAESRMVLIGGASKTGKTSTSRLLAHLYDQIGRTAHVISLDAWLRPELERKNGIGLLARYDTDGYVKALTEVVVVGGREQLLIPMAEGILSTVSIGPKDVLIVEGVTALVDERLRELTGDTVYLGLDGVERRARFQRAYQARGLSQRQIDEKFESRELDEVDLIRRQADSAKFQIFIRGLA</sequence>
<evidence type="ECO:0000259" key="8">
    <source>
        <dbReference type="Pfam" id="PF00483"/>
    </source>
</evidence>
<feature type="domain" description="Nucleotidyl transferase" evidence="8">
    <location>
        <begin position="7"/>
        <end position="235"/>
    </location>
</feature>
<dbReference type="NCBIfam" id="TIGR01656">
    <property type="entry name" value="Histidinol-ppas"/>
    <property type="match status" value="1"/>
</dbReference>
<dbReference type="Proteomes" id="UP000384354">
    <property type="component" value="Unassembled WGS sequence"/>
</dbReference>
<dbReference type="SUPFAM" id="SSF56784">
    <property type="entry name" value="HAD-like"/>
    <property type="match status" value="1"/>
</dbReference>
<dbReference type="Gene3D" id="3.90.550.10">
    <property type="entry name" value="Spore Coat Polysaccharide Biosynthesis Protein SpsA, Chain A"/>
    <property type="match status" value="1"/>
</dbReference>
<evidence type="ECO:0000256" key="1">
    <source>
        <dbReference type="ARBA" id="ARBA00004496"/>
    </source>
</evidence>
<evidence type="ECO:0000256" key="4">
    <source>
        <dbReference type="ARBA" id="ARBA00022723"/>
    </source>
</evidence>
<dbReference type="Gene3D" id="3.40.50.300">
    <property type="entry name" value="P-loop containing nucleotide triphosphate hydrolases"/>
    <property type="match status" value="1"/>
</dbReference>
<dbReference type="GO" id="GO:0016791">
    <property type="term" value="F:phosphatase activity"/>
    <property type="evidence" value="ECO:0007669"/>
    <property type="project" value="InterPro"/>
</dbReference>
<evidence type="ECO:0000256" key="6">
    <source>
        <dbReference type="ARBA" id="ARBA00023277"/>
    </source>
</evidence>
<keyword evidence="6" id="KW-0119">Carbohydrate metabolism</keyword>
<dbReference type="Gene3D" id="3.40.50.1000">
    <property type="entry name" value="HAD superfamily/HAD-like"/>
    <property type="match status" value="1"/>
</dbReference>
<dbReference type="NCBIfam" id="TIGR01662">
    <property type="entry name" value="HAD-SF-IIIA"/>
    <property type="match status" value="1"/>
</dbReference>
<dbReference type="Pfam" id="PF00485">
    <property type="entry name" value="PRK"/>
    <property type="match status" value="1"/>
</dbReference>
<dbReference type="GO" id="GO:0005975">
    <property type="term" value="P:carbohydrate metabolic process"/>
    <property type="evidence" value="ECO:0007669"/>
    <property type="project" value="InterPro"/>
</dbReference>
<dbReference type="SUPFAM" id="SSF52540">
    <property type="entry name" value="P-loop containing nucleoside triphosphate hydrolases"/>
    <property type="match status" value="1"/>
</dbReference>
<dbReference type="GO" id="GO:0016301">
    <property type="term" value="F:kinase activity"/>
    <property type="evidence" value="ECO:0007669"/>
    <property type="project" value="InterPro"/>
</dbReference>
<dbReference type="InterPro" id="IPR004446">
    <property type="entry name" value="Heptose_bisP_phosphatase"/>
</dbReference>
<keyword evidence="3" id="KW-0963">Cytoplasm</keyword>
<dbReference type="SUPFAM" id="SSF53448">
    <property type="entry name" value="Nucleotide-diphospho-sugar transferases"/>
    <property type="match status" value="1"/>
</dbReference>
<evidence type="ECO:0000256" key="7">
    <source>
        <dbReference type="ARBA" id="ARBA00031828"/>
    </source>
</evidence>